<keyword evidence="2" id="KW-1185">Reference proteome</keyword>
<sequence>MRLDPAAFNAHLNHMGQKFLWRKAFRCPCVNPHSGAARLDCPQCGGKSWLWVAPKPAVAGVASQQIQLRWAQFGLWQDGDMVVSIPENSPMYEMGQFDRVVMLNSTDYFSLPLVHGDEDERLHVQVDKITRVFWLDQAGAIVEGGIPTVGAGGVLTWADDEPPLGTTYSITGTRFTEYFCWGPYPSDRNEHQGARLPKRLVMRSFDLFGRDLAPA</sequence>
<dbReference type="KEGG" id="vg:54982890"/>
<reference evidence="1 2" key="1">
    <citation type="submission" date="2017-08" db="EMBL/GenBank/DDBJ databases">
        <title>Complete genome sequence of a novel bacteriophage infecting Bordetella bronchiseptica.</title>
        <authorList>
            <person name="Chen Y."/>
            <person name="Song J."/>
            <person name="Wu B."/>
        </authorList>
    </citation>
    <scope>NUCLEOTIDE SEQUENCE [LARGE SCALE GENOMIC DNA]</scope>
</reference>
<dbReference type="GeneID" id="54982890"/>
<evidence type="ECO:0000313" key="1">
    <source>
        <dbReference type="EMBL" id="ATI15634.1"/>
    </source>
</evidence>
<dbReference type="RefSeq" id="YP_009792682.1">
    <property type="nucleotide sequence ID" value="NC_047861.1"/>
</dbReference>
<accession>A0A291LA27</accession>
<dbReference type="EMBL" id="MF663786">
    <property type="protein sequence ID" value="ATI15634.1"/>
    <property type="molecule type" value="Genomic_DNA"/>
</dbReference>
<organism evidence="1 2">
    <name type="scientific">Bordetella phage vB_BbrM_PHB04</name>
    <dbReference type="NCBI Taxonomy" id="2029657"/>
    <lineage>
        <taxon>Viruses</taxon>
        <taxon>Duplodnaviria</taxon>
        <taxon>Heunggongvirae</taxon>
        <taxon>Uroviricota</taxon>
        <taxon>Caudoviricetes</taxon>
        <taxon>Phabquatrovirus</taxon>
        <taxon>Phabquatrovirus PHB04</taxon>
    </lineage>
</organism>
<protein>
    <submittedName>
        <fullName evidence="1">Uncharacterized protein</fullName>
    </submittedName>
</protein>
<proteinExistence type="predicted"/>
<dbReference type="Proteomes" id="UP000228765">
    <property type="component" value="Segment"/>
</dbReference>
<evidence type="ECO:0000313" key="2">
    <source>
        <dbReference type="Proteomes" id="UP000228765"/>
    </source>
</evidence>
<name>A0A291LA27_9CAUD</name>